<reference evidence="14 15" key="1">
    <citation type="journal article" date="2016" name="Nat. Commun.">
        <title>Thousands of microbial genomes shed light on interconnected biogeochemical processes in an aquifer system.</title>
        <authorList>
            <person name="Anantharaman K."/>
            <person name="Brown C.T."/>
            <person name="Hug L.A."/>
            <person name="Sharon I."/>
            <person name="Castelle C.J."/>
            <person name="Probst A.J."/>
            <person name="Thomas B.C."/>
            <person name="Singh A."/>
            <person name="Wilkins M.J."/>
            <person name="Karaoz U."/>
            <person name="Brodie E.L."/>
            <person name="Williams K.H."/>
            <person name="Hubbard S.S."/>
            <person name="Banfield J.F."/>
        </authorList>
    </citation>
    <scope>NUCLEOTIDE SEQUENCE [LARGE SCALE GENOMIC DNA]</scope>
</reference>
<dbReference type="InterPro" id="IPR000212">
    <property type="entry name" value="DNA_helicase_UvrD/REP"/>
</dbReference>
<dbReference type="STRING" id="1798500.A3C21_00285"/>
<evidence type="ECO:0000259" key="12">
    <source>
        <dbReference type="PROSITE" id="PS51198"/>
    </source>
</evidence>
<keyword evidence="5 11" id="KW-0067">ATP-binding</keyword>
<evidence type="ECO:0000256" key="3">
    <source>
        <dbReference type="ARBA" id="ARBA00022801"/>
    </source>
</evidence>
<feature type="domain" description="UvrD-like helicase C-terminal" evidence="13">
    <location>
        <begin position="285"/>
        <end position="565"/>
    </location>
</feature>
<organism evidence="14 15">
    <name type="scientific">Candidatus Kaiserbacteria bacterium RIFCSPHIGHO2_02_FULL_59_21</name>
    <dbReference type="NCBI Taxonomy" id="1798500"/>
    <lineage>
        <taxon>Bacteria</taxon>
        <taxon>Candidatus Kaiseribacteriota</taxon>
    </lineage>
</organism>
<dbReference type="InterPro" id="IPR014017">
    <property type="entry name" value="DNA_helicase_UvrD-like_C"/>
</dbReference>
<evidence type="ECO:0000256" key="5">
    <source>
        <dbReference type="ARBA" id="ARBA00022840"/>
    </source>
</evidence>
<evidence type="ECO:0000256" key="8">
    <source>
        <dbReference type="ARBA" id="ARBA00034617"/>
    </source>
</evidence>
<evidence type="ECO:0000256" key="10">
    <source>
        <dbReference type="ARBA" id="ARBA00048988"/>
    </source>
</evidence>
<dbReference type="GO" id="GO:0005524">
    <property type="term" value="F:ATP binding"/>
    <property type="evidence" value="ECO:0007669"/>
    <property type="project" value="UniProtKB-UniRule"/>
</dbReference>
<dbReference type="GO" id="GO:0003677">
    <property type="term" value="F:DNA binding"/>
    <property type="evidence" value="ECO:0007669"/>
    <property type="project" value="UniProtKB-KW"/>
</dbReference>
<dbReference type="GO" id="GO:0016887">
    <property type="term" value="F:ATP hydrolysis activity"/>
    <property type="evidence" value="ECO:0007669"/>
    <property type="project" value="RHEA"/>
</dbReference>
<comment type="similarity">
    <text evidence="1">Belongs to the helicase family. UvrD subfamily.</text>
</comment>
<dbReference type="PANTHER" id="PTHR11070:SF2">
    <property type="entry name" value="ATP-DEPENDENT DNA HELICASE SRS2"/>
    <property type="match status" value="1"/>
</dbReference>
<dbReference type="PANTHER" id="PTHR11070">
    <property type="entry name" value="UVRD / RECB / PCRA DNA HELICASE FAMILY MEMBER"/>
    <property type="match status" value="1"/>
</dbReference>
<dbReference type="GO" id="GO:0000725">
    <property type="term" value="P:recombinational repair"/>
    <property type="evidence" value="ECO:0007669"/>
    <property type="project" value="TreeGrafter"/>
</dbReference>
<gene>
    <name evidence="14" type="ORF">A3C21_00285</name>
</gene>
<protein>
    <recommendedName>
        <fullName evidence="9">DNA 3'-5' helicase</fullName>
        <ecNumber evidence="9">5.6.2.4</ecNumber>
    </recommendedName>
</protein>
<evidence type="ECO:0000313" key="14">
    <source>
        <dbReference type="EMBL" id="OGG67602.1"/>
    </source>
</evidence>
<dbReference type="AlphaFoldDB" id="A0A1F6E316"/>
<dbReference type="Pfam" id="PF13361">
    <property type="entry name" value="UvrD_C"/>
    <property type="match status" value="1"/>
</dbReference>
<keyword evidence="3 11" id="KW-0378">Hydrolase</keyword>
<comment type="catalytic activity">
    <reaction evidence="8">
        <text>Couples ATP hydrolysis with the unwinding of duplex DNA by translocating in the 3'-5' direction.</text>
        <dbReference type="EC" id="5.6.2.4"/>
    </reaction>
</comment>
<keyword evidence="7" id="KW-0413">Isomerase</keyword>
<dbReference type="Gene3D" id="3.40.50.300">
    <property type="entry name" value="P-loop containing nucleotide triphosphate hydrolases"/>
    <property type="match status" value="2"/>
</dbReference>
<keyword evidence="2 11" id="KW-0547">Nucleotide-binding</keyword>
<feature type="domain" description="UvrD-like helicase ATP-binding" evidence="12">
    <location>
        <begin position="8"/>
        <end position="284"/>
    </location>
</feature>
<keyword evidence="6" id="KW-0238">DNA-binding</keyword>
<comment type="caution">
    <text evidence="14">The sequence shown here is derived from an EMBL/GenBank/DDBJ whole genome shotgun (WGS) entry which is preliminary data.</text>
</comment>
<dbReference type="InterPro" id="IPR014016">
    <property type="entry name" value="UvrD-like_ATP-bd"/>
</dbReference>
<evidence type="ECO:0000313" key="15">
    <source>
        <dbReference type="Proteomes" id="UP000178572"/>
    </source>
</evidence>
<dbReference type="GO" id="GO:0033202">
    <property type="term" value="C:DNA helicase complex"/>
    <property type="evidence" value="ECO:0007669"/>
    <property type="project" value="TreeGrafter"/>
</dbReference>
<evidence type="ECO:0000259" key="13">
    <source>
        <dbReference type="PROSITE" id="PS51217"/>
    </source>
</evidence>
<dbReference type="Pfam" id="PF00580">
    <property type="entry name" value="UvrD-helicase"/>
    <property type="match status" value="1"/>
</dbReference>
<dbReference type="Proteomes" id="UP000178572">
    <property type="component" value="Unassembled WGS sequence"/>
</dbReference>
<dbReference type="EMBL" id="MFLN01000003">
    <property type="protein sequence ID" value="OGG67602.1"/>
    <property type="molecule type" value="Genomic_DNA"/>
</dbReference>
<dbReference type="Gene3D" id="1.10.486.10">
    <property type="entry name" value="PCRA, domain 4"/>
    <property type="match status" value="1"/>
</dbReference>
<evidence type="ECO:0000256" key="6">
    <source>
        <dbReference type="ARBA" id="ARBA00023125"/>
    </source>
</evidence>
<dbReference type="CDD" id="cd17932">
    <property type="entry name" value="DEXQc_UvrD"/>
    <property type="match status" value="1"/>
</dbReference>
<name>A0A1F6E316_9BACT</name>
<dbReference type="InterPro" id="IPR027417">
    <property type="entry name" value="P-loop_NTPase"/>
</dbReference>
<dbReference type="CDD" id="cd18807">
    <property type="entry name" value="SF1_C_UvrD"/>
    <property type="match status" value="1"/>
</dbReference>
<dbReference type="EC" id="5.6.2.4" evidence="9"/>
<proteinExistence type="inferred from homology"/>
<evidence type="ECO:0000256" key="7">
    <source>
        <dbReference type="ARBA" id="ARBA00023235"/>
    </source>
</evidence>
<feature type="binding site" evidence="11">
    <location>
        <begin position="29"/>
        <end position="36"/>
    </location>
    <ligand>
        <name>ATP</name>
        <dbReference type="ChEBI" id="CHEBI:30616"/>
    </ligand>
</feature>
<dbReference type="GO" id="GO:0005829">
    <property type="term" value="C:cytosol"/>
    <property type="evidence" value="ECO:0007669"/>
    <property type="project" value="TreeGrafter"/>
</dbReference>
<dbReference type="Gene3D" id="1.10.10.160">
    <property type="match status" value="1"/>
</dbReference>
<accession>A0A1F6E316</accession>
<dbReference type="GO" id="GO:0043138">
    <property type="term" value="F:3'-5' DNA helicase activity"/>
    <property type="evidence" value="ECO:0007669"/>
    <property type="project" value="UniProtKB-EC"/>
</dbReference>
<comment type="catalytic activity">
    <reaction evidence="10">
        <text>ATP + H2O = ADP + phosphate + H(+)</text>
        <dbReference type="Rhea" id="RHEA:13065"/>
        <dbReference type="ChEBI" id="CHEBI:15377"/>
        <dbReference type="ChEBI" id="CHEBI:15378"/>
        <dbReference type="ChEBI" id="CHEBI:30616"/>
        <dbReference type="ChEBI" id="CHEBI:43474"/>
        <dbReference type="ChEBI" id="CHEBI:456216"/>
        <dbReference type="EC" id="5.6.2.4"/>
    </reaction>
</comment>
<evidence type="ECO:0000256" key="11">
    <source>
        <dbReference type="PROSITE-ProRule" id="PRU00560"/>
    </source>
</evidence>
<dbReference type="InterPro" id="IPR013986">
    <property type="entry name" value="DExx_box_DNA_helicase_dom_sf"/>
</dbReference>
<dbReference type="PROSITE" id="PS51217">
    <property type="entry name" value="UVRD_HELICASE_CTER"/>
    <property type="match status" value="1"/>
</dbReference>
<evidence type="ECO:0000256" key="9">
    <source>
        <dbReference type="ARBA" id="ARBA00034808"/>
    </source>
</evidence>
<sequence length="654" mass="73234">MSTTPYLNGLNQAQKEAVLHEKGPLLIIAGAGAGKTRTITHRIARLIESGIPAHRILAVTFTNKAAGEMRERIRGLIPAGRGMPFVSTFHSLCVRILREFGGQVGVPARFSIWDRDDQTRAMKRALKAAGMEDENPNSVLAAVSRAKGSGAGHAAYAARAGHFRERAVARAWEEYEKELAEASALDFDDLLLKALELLESSRETRELLQSRWSHITIDEYQDTNSVQFELARHLTGSRMNICVVADGDQTIYTWRGATIENFLSFERLFPGTKTVRLEENYRSTGTIIAAANGIIGKNRNRIPKELRATRETGEPVYLFEARDEEDEAWFVAERAHKLIERGTPPKEIAVLYRDNFQSRVLEEALLAAGIPYRVVGTRFFERREVKDVLSYVRASLLPASAADISRIAAMPPRGIGQTTLAKMFAPRENPQTGTMTTLWNDPSLTELAGKESGLSAAARAKVAAFRASLARMRHALETLPLSEALRFIVEESGLERMYKERKDREEAERFENVRELVNLAVRYDGETPPEGAQMLLEEAALQSDQDELKEEENRVSLMTVHASKGLEFGNVFVTGLEQGLFPSLRLDEHTDPEEERRLFYVALTRGKERLFLTFARARLRYGSRESAVPSEFLGDIDERLTAWAVAEEAESIIE</sequence>
<evidence type="ECO:0000256" key="1">
    <source>
        <dbReference type="ARBA" id="ARBA00009922"/>
    </source>
</evidence>
<keyword evidence="4 11" id="KW-0347">Helicase</keyword>
<dbReference type="SUPFAM" id="SSF52540">
    <property type="entry name" value="P-loop containing nucleoside triphosphate hydrolases"/>
    <property type="match status" value="1"/>
</dbReference>
<evidence type="ECO:0000256" key="2">
    <source>
        <dbReference type="ARBA" id="ARBA00022741"/>
    </source>
</evidence>
<dbReference type="PROSITE" id="PS51198">
    <property type="entry name" value="UVRD_HELICASE_ATP_BIND"/>
    <property type="match status" value="1"/>
</dbReference>
<evidence type="ECO:0000256" key="4">
    <source>
        <dbReference type="ARBA" id="ARBA00022806"/>
    </source>
</evidence>